<dbReference type="CDD" id="cd00586">
    <property type="entry name" value="4HBT"/>
    <property type="match status" value="1"/>
</dbReference>
<dbReference type="GO" id="GO:0016787">
    <property type="term" value="F:hydrolase activity"/>
    <property type="evidence" value="ECO:0007669"/>
    <property type="project" value="UniProtKB-KW"/>
</dbReference>
<dbReference type="InterPro" id="IPR006684">
    <property type="entry name" value="YbgC/YbaW"/>
</dbReference>
<comment type="caution">
    <text evidence="3">The sequence shown here is derived from an EMBL/GenBank/DDBJ whole genome shotgun (WGS) entry which is preliminary data.</text>
</comment>
<gene>
    <name evidence="3" type="ORF">GGR88_002028</name>
</gene>
<dbReference type="PANTHER" id="PTHR31793">
    <property type="entry name" value="4-HYDROXYBENZOYL-COA THIOESTERASE FAMILY MEMBER"/>
    <property type="match status" value="1"/>
</dbReference>
<evidence type="ECO:0000256" key="1">
    <source>
        <dbReference type="ARBA" id="ARBA00005953"/>
    </source>
</evidence>
<reference evidence="3 4" key="1">
    <citation type="submission" date="2020-03" db="EMBL/GenBank/DDBJ databases">
        <title>Genomic Encyclopedia of Type Strains, Phase IV (KMG-IV): sequencing the most valuable type-strain genomes for metagenomic binning, comparative biology and taxonomic classification.</title>
        <authorList>
            <person name="Goeker M."/>
        </authorList>
    </citation>
    <scope>NUCLEOTIDE SEQUENCE [LARGE SCALE GENOMIC DNA]</scope>
    <source>
        <strain evidence="3 4">DSM 27651</strain>
    </source>
</reference>
<evidence type="ECO:0000313" key="3">
    <source>
        <dbReference type="EMBL" id="NJC34514.1"/>
    </source>
</evidence>
<evidence type="ECO:0000313" key="4">
    <source>
        <dbReference type="Proteomes" id="UP000734218"/>
    </source>
</evidence>
<dbReference type="InterPro" id="IPR029069">
    <property type="entry name" value="HotDog_dom_sf"/>
</dbReference>
<comment type="similarity">
    <text evidence="1">Belongs to the 4-hydroxybenzoyl-CoA thioesterase family.</text>
</comment>
<dbReference type="InterPro" id="IPR050563">
    <property type="entry name" value="4-hydroxybenzoyl-CoA_TE"/>
</dbReference>
<organism evidence="3 4">
    <name type="scientific">Sphingomonas jejuensis</name>
    <dbReference type="NCBI Taxonomy" id="904715"/>
    <lineage>
        <taxon>Bacteria</taxon>
        <taxon>Pseudomonadati</taxon>
        <taxon>Pseudomonadota</taxon>
        <taxon>Alphaproteobacteria</taxon>
        <taxon>Sphingomonadales</taxon>
        <taxon>Sphingomonadaceae</taxon>
        <taxon>Sphingomonas</taxon>
    </lineage>
</organism>
<dbReference type="PANTHER" id="PTHR31793:SF37">
    <property type="entry name" value="ACYL-COA THIOESTER HYDROLASE YBGC"/>
    <property type="match status" value="1"/>
</dbReference>
<dbReference type="RefSeq" id="WP_167954584.1">
    <property type="nucleotide sequence ID" value="NZ_JAATJE010000002.1"/>
</dbReference>
<dbReference type="NCBIfam" id="TIGR00051">
    <property type="entry name" value="YbgC/FadM family acyl-CoA thioesterase"/>
    <property type="match status" value="1"/>
</dbReference>
<dbReference type="SUPFAM" id="SSF54637">
    <property type="entry name" value="Thioesterase/thiol ester dehydrase-isomerase"/>
    <property type="match status" value="1"/>
</dbReference>
<dbReference type="Proteomes" id="UP000734218">
    <property type="component" value="Unassembled WGS sequence"/>
</dbReference>
<keyword evidence="4" id="KW-1185">Reference proteome</keyword>
<dbReference type="PIRSF" id="PIRSF003230">
    <property type="entry name" value="YbgC"/>
    <property type="match status" value="1"/>
</dbReference>
<dbReference type="Pfam" id="PF13279">
    <property type="entry name" value="4HBT_2"/>
    <property type="match status" value="1"/>
</dbReference>
<dbReference type="EMBL" id="JAATJE010000002">
    <property type="protein sequence ID" value="NJC34514.1"/>
    <property type="molecule type" value="Genomic_DNA"/>
</dbReference>
<evidence type="ECO:0000256" key="2">
    <source>
        <dbReference type="ARBA" id="ARBA00022801"/>
    </source>
</evidence>
<keyword evidence="2 3" id="KW-0378">Hydrolase</keyword>
<dbReference type="Gene3D" id="3.10.129.10">
    <property type="entry name" value="Hotdog Thioesterase"/>
    <property type="match status" value="1"/>
</dbReference>
<sequence length="152" mass="16783">MPADATHGGFDGGVHRFAITVYFEDTDLSGVVYHANYLRYMERARSEMLADAGIDQRAAWEAGTGVYAIRSLDIVYHAPARLGDRLMVESRLVGHGAAYARVHQRVIRGDALLTEAKVVAAFVSSEGRPTRQPRAWIGIFERLEQGSPRAPQ</sequence>
<name>A0ABX0XMB3_9SPHN</name>
<accession>A0ABX0XMB3</accession>
<proteinExistence type="inferred from homology"/>
<protein>
    <submittedName>
        <fullName evidence="3">Acyl-CoA thioester hydrolase</fullName>
        <ecNumber evidence="3">3.1.2.-</ecNumber>
    </submittedName>
</protein>
<dbReference type="EC" id="3.1.2.-" evidence="3"/>